<keyword evidence="9 13" id="KW-0249">Electron transport</keyword>
<evidence type="ECO:0000256" key="14">
    <source>
        <dbReference type="SAM" id="Phobius"/>
    </source>
</evidence>
<feature type="transmembrane region" description="Helical" evidence="14">
    <location>
        <begin position="323"/>
        <end position="345"/>
    </location>
</feature>
<evidence type="ECO:0000256" key="10">
    <source>
        <dbReference type="ARBA" id="ARBA00022989"/>
    </source>
</evidence>
<evidence type="ECO:0000256" key="7">
    <source>
        <dbReference type="ARBA" id="ARBA00022692"/>
    </source>
</evidence>
<keyword evidence="11 13" id="KW-0472">Membrane</keyword>
<protein>
    <recommendedName>
        <fullName evidence="5 13">Cytochrome c oxidase subunit 1</fullName>
        <ecNumber evidence="13">7.1.1.9</ecNumber>
    </recommendedName>
</protein>
<feature type="transmembrane region" description="Helical" evidence="14">
    <location>
        <begin position="124"/>
        <end position="147"/>
    </location>
</feature>
<comment type="similarity">
    <text evidence="4 13">Belongs to the heme-copper respiratory oxidase family.</text>
</comment>
<feature type="transmembrane region" description="Helical" evidence="14">
    <location>
        <begin position="473"/>
        <end position="492"/>
    </location>
</feature>
<comment type="function">
    <text evidence="13">Component of the cytochrome c oxidase, the last enzyme in the mitochondrial electron transport chain which drives oxidative phosphorylation. The respiratory chain contains 3 multisubunit complexes succinate dehydrogenase (complex II, CII), ubiquinol-cytochrome c oxidoreductase (cytochrome b-c1 complex, complex III, CIII) and cytochrome c oxidase (complex IV, CIV), that cooperate to transfer electrons derived from NADH and succinate to molecular oxygen, creating an electrochemical gradient over the inner membrane that drives transmembrane transport and the ATP synthase. Cytochrome c oxidase is the component of the respiratory chain that catalyzes the reduction of oxygen to water. Electrons originating from reduced cytochrome c in the intermembrane space (IMS) are transferred via the dinuclear copper A center (CU(A)) of subunit 2 and heme A of subunit 1 to the active site in subunit 1, a binuclear center (BNC) formed by heme A3 and copper B (CU(B)). The BNC reduces molecular oxygen to 2 water molecules using 4 electrons from cytochrome c in the IMS and 4 protons from the mitochondrial matrix.</text>
</comment>
<dbReference type="UniPathway" id="UPA00705"/>
<dbReference type="PRINTS" id="PR01165">
    <property type="entry name" value="CYCOXIDASEI"/>
</dbReference>
<dbReference type="PANTHER" id="PTHR10422:SF18">
    <property type="entry name" value="CYTOCHROME C OXIDASE SUBUNIT 1"/>
    <property type="match status" value="1"/>
</dbReference>
<dbReference type="InterPro" id="IPR000883">
    <property type="entry name" value="Cyt_C_Oxase_1"/>
</dbReference>
<evidence type="ECO:0000256" key="2">
    <source>
        <dbReference type="ARBA" id="ARBA00004141"/>
    </source>
</evidence>
<feature type="transmembrane region" description="Helical" evidence="14">
    <location>
        <begin position="263"/>
        <end position="281"/>
    </location>
</feature>
<evidence type="ECO:0000313" key="16">
    <source>
        <dbReference type="EMBL" id="QDF64304.1"/>
    </source>
</evidence>
<geneLocation type="mitochondrion" evidence="16"/>
<organism evidence="16">
    <name type="scientific">Physaloptera rara</name>
    <dbReference type="NCBI Taxonomy" id="2358290"/>
    <lineage>
        <taxon>Eukaryota</taxon>
        <taxon>Metazoa</taxon>
        <taxon>Ecdysozoa</taxon>
        <taxon>Nematoda</taxon>
        <taxon>Chromadorea</taxon>
        <taxon>Rhabditida</taxon>
        <taxon>Spirurina</taxon>
        <taxon>Spiruromorpha</taxon>
        <taxon>Physalopteroidea</taxon>
        <taxon>Physalopteridae</taxon>
        <taxon>Physaloptera</taxon>
    </lineage>
</organism>
<accession>A0A4Y6I406</accession>
<feature type="transmembrane region" description="Helical" evidence="14">
    <location>
        <begin position="37"/>
        <end position="58"/>
    </location>
</feature>
<comment type="pathway">
    <text evidence="3 13">Energy metabolism; oxidative phosphorylation.</text>
</comment>
<evidence type="ECO:0000256" key="13">
    <source>
        <dbReference type="RuleBase" id="RU000369"/>
    </source>
</evidence>
<feature type="transmembrane region" description="Helical" evidence="14">
    <location>
        <begin position="357"/>
        <end position="377"/>
    </location>
</feature>
<comment type="catalytic activity">
    <reaction evidence="12">
        <text>4 Fe(II)-[cytochrome c] + O2 + 8 H(+)(in) = 4 Fe(III)-[cytochrome c] + 2 H2O + 4 H(+)(out)</text>
        <dbReference type="Rhea" id="RHEA:11436"/>
        <dbReference type="Rhea" id="RHEA-COMP:10350"/>
        <dbReference type="Rhea" id="RHEA-COMP:14399"/>
        <dbReference type="ChEBI" id="CHEBI:15377"/>
        <dbReference type="ChEBI" id="CHEBI:15378"/>
        <dbReference type="ChEBI" id="CHEBI:15379"/>
        <dbReference type="ChEBI" id="CHEBI:29033"/>
        <dbReference type="ChEBI" id="CHEBI:29034"/>
        <dbReference type="EC" id="7.1.1.9"/>
    </reaction>
    <physiologicalReaction direction="left-to-right" evidence="12">
        <dbReference type="Rhea" id="RHEA:11437"/>
    </physiologicalReaction>
</comment>
<dbReference type="InterPro" id="IPR036927">
    <property type="entry name" value="Cyt_c_oxase-like_su1_sf"/>
</dbReference>
<feature type="transmembrane region" description="Helical" evidence="14">
    <location>
        <begin position="78"/>
        <end position="104"/>
    </location>
</feature>
<evidence type="ECO:0000256" key="9">
    <source>
        <dbReference type="ARBA" id="ARBA00022982"/>
    </source>
</evidence>
<dbReference type="PROSITE" id="PS00077">
    <property type="entry name" value="COX1_CUB"/>
    <property type="match status" value="1"/>
</dbReference>
<dbReference type="PANTHER" id="PTHR10422">
    <property type="entry name" value="CYTOCHROME C OXIDASE SUBUNIT 1"/>
    <property type="match status" value="1"/>
</dbReference>
<keyword evidence="13 16" id="KW-0496">Mitochondrion</keyword>
<reference evidence="16" key="1">
    <citation type="submission" date="2018-09" db="EMBL/GenBank/DDBJ databases">
        <authorList>
            <person name="Jesudoss Chelladurai J.R.J."/>
            <person name="Brewer M.T."/>
        </authorList>
    </citation>
    <scope>NUCLEOTIDE SEQUENCE</scope>
</reference>
<comment type="cofactor">
    <cofactor evidence="1">
        <name>heme</name>
        <dbReference type="ChEBI" id="CHEBI:30413"/>
    </cofactor>
</comment>
<evidence type="ECO:0000256" key="4">
    <source>
        <dbReference type="ARBA" id="ARBA00009578"/>
    </source>
</evidence>
<dbReference type="InterPro" id="IPR023616">
    <property type="entry name" value="Cyt_c_oxase-like_su1_dom"/>
</dbReference>
<evidence type="ECO:0000256" key="12">
    <source>
        <dbReference type="ARBA" id="ARBA00049512"/>
    </source>
</evidence>
<keyword evidence="10 14" id="KW-1133">Transmembrane helix</keyword>
<dbReference type="GO" id="GO:0004129">
    <property type="term" value="F:cytochrome-c oxidase activity"/>
    <property type="evidence" value="ECO:0007669"/>
    <property type="project" value="UniProtKB-EC"/>
</dbReference>
<keyword evidence="13" id="KW-0349">Heme</keyword>
<dbReference type="EMBL" id="MH931178">
    <property type="protein sequence ID" value="QDF64304.1"/>
    <property type="molecule type" value="Genomic_DNA"/>
</dbReference>
<keyword evidence="8" id="KW-1278">Translocase</keyword>
<dbReference type="InterPro" id="IPR023615">
    <property type="entry name" value="Cyt_c_Oxase_su1_BS"/>
</dbReference>
<keyword evidence="13" id="KW-0999">Mitochondrion inner membrane</keyword>
<feature type="transmembrane region" description="Helical" evidence="14">
    <location>
        <begin position="206"/>
        <end position="231"/>
    </location>
</feature>
<keyword evidence="7 13" id="KW-0812">Transmembrane</keyword>
<sequence length="555" mass="62430">MVFGYYLVDLNCSMSFYKNFYMQKYGWSVNHKSIGTYYILLGYWAGLGGSVLSLFIRLELSRSGGTLLSGSGQIYNAILTMHGVLMIFFMVMPVLIGGFGNWVLPLMLTAPEMAFPRLNALSFWFTLVALFMVYHSFFIGMGAGGSWTFYPPLNTEGLPELSTDTMILSLHTVGFGSLLGAINFMATVQNMRATSVTLDQMSMFVWTLYLTSLLLLLSVPVLAGALLFLLMDRNFNCSFYDTKTGGNPLLYQHLFWFFGHPEVYIIILSAFGIISESVLFLTDKERLFGQTSMTFASVWIAVLGLSVWGHHMYTAGVDVDTRTYFSAATMIIAIPSAIKVFNWLGSLFGSKQIFQPLWCWTYSFIFLFTIGGLSGIILSTASLDVVLHDTYYVVAHFHYTLSLGAVFAIFSGFCLWFPYLFGVEFNKNVMLMVFFCFFIGTNLTFFPLHFAGMQGMPRKILDYPEHFMVYQDLASVGSVVTFVGLILFNFLVAESVTKECFIFFYSHNFHSPLYLSGVPLVESYEEELMNSGAHWKILSGSMGGFHRAGFGFFTK</sequence>
<dbReference type="GO" id="GO:0020037">
    <property type="term" value="F:heme binding"/>
    <property type="evidence" value="ECO:0007669"/>
    <property type="project" value="InterPro"/>
</dbReference>
<evidence type="ECO:0000256" key="1">
    <source>
        <dbReference type="ARBA" id="ARBA00001971"/>
    </source>
</evidence>
<evidence type="ECO:0000256" key="6">
    <source>
        <dbReference type="ARBA" id="ARBA00022660"/>
    </source>
</evidence>
<dbReference type="Gene3D" id="1.20.210.10">
    <property type="entry name" value="Cytochrome c oxidase-like, subunit I domain"/>
    <property type="match status" value="1"/>
</dbReference>
<evidence type="ECO:0000259" key="15">
    <source>
        <dbReference type="PROSITE" id="PS50855"/>
    </source>
</evidence>
<dbReference type="PROSITE" id="PS50855">
    <property type="entry name" value="COX1"/>
    <property type="match status" value="1"/>
</dbReference>
<dbReference type="GO" id="GO:0005743">
    <property type="term" value="C:mitochondrial inner membrane"/>
    <property type="evidence" value="ECO:0007669"/>
    <property type="project" value="UniProtKB-SubCell"/>
</dbReference>
<keyword evidence="13" id="KW-0479">Metal-binding</keyword>
<dbReference type="SUPFAM" id="SSF81442">
    <property type="entry name" value="Cytochrome c oxidase subunit I-like"/>
    <property type="match status" value="1"/>
</dbReference>
<dbReference type="AlphaFoldDB" id="A0A4Y6I406"/>
<feature type="transmembrane region" description="Helical" evidence="14">
    <location>
        <begin position="293"/>
        <end position="311"/>
    </location>
</feature>
<feature type="transmembrane region" description="Helical" evidence="14">
    <location>
        <begin position="167"/>
        <end position="186"/>
    </location>
</feature>
<dbReference type="GO" id="GO:0006123">
    <property type="term" value="P:mitochondrial electron transport, cytochrome c to oxygen"/>
    <property type="evidence" value="ECO:0007669"/>
    <property type="project" value="TreeGrafter"/>
</dbReference>
<feature type="transmembrane region" description="Helical" evidence="14">
    <location>
        <begin position="397"/>
        <end position="417"/>
    </location>
</feature>
<keyword evidence="6 13" id="KW-0679">Respiratory chain</keyword>
<dbReference type="GO" id="GO:0015990">
    <property type="term" value="P:electron transport coupled proton transport"/>
    <property type="evidence" value="ECO:0007669"/>
    <property type="project" value="TreeGrafter"/>
</dbReference>
<gene>
    <name evidence="16" type="primary">COX1</name>
</gene>
<dbReference type="GO" id="GO:0046872">
    <property type="term" value="F:metal ion binding"/>
    <property type="evidence" value="ECO:0007669"/>
    <property type="project" value="UniProtKB-KW"/>
</dbReference>
<evidence type="ECO:0000256" key="8">
    <source>
        <dbReference type="ARBA" id="ARBA00022967"/>
    </source>
</evidence>
<keyword evidence="13" id="KW-0813">Transport</keyword>
<dbReference type="Pfam" id="PF00115">
    <property type="entry name" value="COX1"/>
    <property type="match status" value="1"/>
</dbReference>
<evidence type="ECO:0000256" key="11">
    <source>
        <dbReference type="ARBA" id="ARBA00023136"/>
    </source>
</evidence>
<feature type="transmembrane region" description="Helical" evidence="14">
    <location>
        <begin position="429"/>
        <end position="453"/>
    </location>
</feature>
<dbReference type="EC" id="7.1.1.9" evidence="13"/>
<evidence type="ECO:0000256" key="3">
    <source>
        <dbReference type="ARBA" id="ARBA00004673"/>
    </source>
</evidence>
<comment type="subcellular location">
    <subcellularLocation>
        <location evidence="2">Membrane</location>
        <topology evidence="2">Multi-pass membrane protein</topology>
    </subcellularLocation>
    <subcellularLocation>
        <location evidence="13">Mitochondrion inner membrane</location>
        <topology evidence="13">Multi-pass membrane protein</topology>
    </subcellularLocation>
</comment>
<feature type="domain" description="Cytochrome oxidase subunit I profile" evidence="15">
    <location>
        <begin position="21"/>
        <end position="499"/>
    </location>
</feature>
<keyword evidence="13" id="KW-0186">Copper</keyword>
<proteinExistence type="inferred from homology"/>
<keyword evidence="13" id="KW-0408">Iron</keyword>
<evidence type="ECO:0000256" key="5">
    <source>
        <dbReference type="ARBA" id="ARBA00015947"/>
    </source>
</evidence>
<name>A0A4Y6I406_9BILA</name>